<evidence type="ECO:0000256" key="1">
    <source>
        <dbReference type="ARBA" id="ARBA00004651"/>
    </source>
</evidence>
<comment type="subcellular location">
    <subcellularLocation>
        <location evidence="1">Cell membrane</location>
        <topology evidence="1">Multi-pass membrane protein</topology>
    </subcellularLocation>
</comment>
<dbReference type="Proteomes" id="UP000198589">
    <property type="component" value="Unassembled WGS sequence"/>
</dbReference>
<protein>
    <submittedName>
        <fullName evidence="9">Predicted branched-chain amino acid permease (Azaleucine resistance)</fullName>
    </submittedName>
</protein>
<dbReference type="STRING" id="1798228.SAMN05216574_10397"/>
<keyword evidence="4" id="KW-1003">Cell membrane</keyword>
<evidence type="ECO:0000256" key="3">
    <source>
        <dbReference type="ARBA" id="ARBA00022448"/>
    </source>
</evidence>
<gene>
    <name evidence="9" type="ORF">SAMN05216574_10397</name>
</gene>
<evidence type="ECO:0000313" key="10">
    <source>
        <dbReference type="Proteomes" id="UP000198589"/>
    </source>
</evidence>
<proteinExistence type="inferred from homology"/>
<accession>A0A1I1ZQ31</accession>
<evidence type="ECO:0000256" key="6">
    <source>
        <dbReference type="ARBA" id="ARBA00022989"/>
    </source>
</evidence>
<feature type="transmembrane region" description="Helical" evidence="8">
    <location>
        <begin position="44"/>
        <end position="68"/>
    </location>
</feature>
<feature type="transmembrane region" description="Helical" evidence="8">
    <location>
        <begin position="174"/>
        <end position="204"/>
    </location>
</feature>
<evidence type="ECO:0000256" key="5">
    <source>
        <dbReference type="ARBA" id="ARBA00022692"/>
    </source>
</evidence>
<dbReference type="Pfam" id="PF03591">
    <property type="entry name" value="AzlC"/>
    <property type="match status" value="1"/>
</dbReference>
<keyword evidence="6 8" id="KW-1133">Transmembrane helix</keyword>
<dbReference type="GO" id="GO:0005886">
    <property type="term" value="C:plasma membrane"/>
    <property type="evidence" value="ECO:0007669"/>
    <property type="project" value="UniProtKB-SubCell"/>
</dbReference>
<dbReference type="EMBL" id="FOND01000003">
    <property type="protein sequence ID" value="SFE32703.1"/>
    <property type="molecule type" value="Genomic_DNA"/>
</dbReference>
<keyword evidence="7 8" id="KW-0472">Membrane</keyword>
<organism evidence="9 10">
    <name type="scientific">Blastococcus tunisiensis</name>
    <dbReference type="NCBI Taxonomy" id="1798228"/>
    <lineage>
        <taxon>Bacteria</taxon>
        <taxon>Bacillati</taxon>
        <taxon>Actinomycetota</taxon>
        <taxon>Actinomycetes</taxon>
        <taxon>Geodermatophilales</taxon>
        <taxon>Geodermatophilaceae</taxon>
        <taxon>Blastococcus</taxon>
    </lineage>
</organism>
<dbReference type="AlphaFoldDB" id="A0A1I1ZQ31"/>
<sequence length="210" mass="20978">MREGVPYTAANFALALSFGVVASAAGMPPAAVIAMSVLMHAGAAQFAAVGILVAGGGLGAAVSAAALVNSRFVPMGFAVGSSLRGGRVRRAFEGQAVVTSAWVLAAEPGGSFQRERLIGHAAIHYAGWVSGTVAGVLAPPLDANALGLDAVFPAFFLGLLFAEIRDRRRATVALLGGAIALALVPATPPGVPALVASAATLIGLRPRRST</sequence>
<dbReference type="PANTHER" id="PTHR34979:SF1">
    <property type="entry name" value="INNER MEMBRANE PROTEIN YGAZ"/>
    <property type="match status" value="1"/>
</dbReference>
<evidence type="ECO:0000256" key="2">
    <source>
        <dbReference type="ARBA" id="ARBA00010735"/>
    </source>
</evidence>
<evidence type="ECO:0000256" key="8">
    <source>
        <dbReference type="SAM" id="Phobius"/>
    </source>
</evidence>
<evidence type="ECO:0000256" key="7">
    <source>
        <dbReference type="ARBA" id="ARBA00023136"/>
    </source>
</evidence>
<name>A0A1I1ZQ31_9ACTN</name>
<keyword evidence="3" id="KW-0813">Transport</keyword>
<evidence type="ECO:0000313" key="9">
    <source>
        <dbReference type="EMBL" id="SFE32703.1"/>
    </source>
</evidence>
<evidence type="ECO:0000256" key="4">
    <source>
        <dbReference type="ARBA" id="ARBA00022475"/>
    </source>
</evidence>
<dbReference type="InterPro" id="IPR011606">
    <property type="entry name" value="Brnchd-chn_aa_trnsp_permease"/>
</dbReference>
<comment type="similarity">
    <text evidence="2">Belongs to the AzlC family.</text>
</comment>
<feature type="transmembrane region" description="Helical" evidence="8">
    <location>
        <begin position="143"/>
        <end position="162"/>
    </location>
</feature>
<reference evidence="10" key="1">
    <citation type="submission" date="2016-10" db="EMBL/GenBank/DDBJ databases">
        <authorList>
            <person name="Varghese N."/>
            <person name="Submissions S."/>
        </authorList>
    </citation>
    <scope>NUCLEOTIDE SEQUENCE [LARGE SCALE GENOMIC DNA]</scope>
    <source>
        <strain evidence="10">DSM 46838</strain>
    </source>
</reference>
<keyword evidence="10" id="KW-1185">Reference proteome</keyword>
<dbReference type="GO" id="GO:1903785">
    <property type="term" value="P:L-valine transmembrane transport"/>
    <property type="evidence" value="ECO:0007669"/>
    <property type="project" value="TreeGrafter"/>
</dbReference>
<feature type="transmembrane region" description="Helical" evidence="8">
    <location>
        <begin position="117"/>
        <end position="137"/>
    </location>
</feature>
<dbReference type="PANTHER" id="PTHR34979">
    <property type="entry name" value="INNER MEMBRANE PROTEIN YGAZ"/>
    <property type="match status" value="1"/>
</dbReference>
<keyword evidence="5 8" id="KW-0812">Transmembrane</keyword>